<keyword evidence="3" id="KW-0274">FAD</keyword>
<sequence>MSKRCAIIGAGASGLVAAIEAARAGLHVKVFEKNAKCGRKLLTTGNGRCNITNLALGLEHFHSNAVDVVVRVLAGFDTKACMAYFKALGVEIVASEGEKCFPMSFQARTVVEMLTFTCKALGVEFSFACEVLHVKKENGVFALETQEGAQVFDAVLVATGGMSVPTLGSSASGLMFAKHFGHRVHATFPSLVQLVTKEDASLASGVKWYCEVSVVVDGRTKGVHQGDVLFASYGLSGLAILDASREVVANLALGHKVAVCLDLFPTLSKEALKGLFQKRSYLLSTMPLVTWLEGVLHHKLARLVLENLGLHGASTLDTKTLNRLVHGCKRFEWEIKESKGYATAEVMAGGVAMEEIDPLTMGSRKVGGLYFSGEVLDVDGDCGGYNLHFAWASGIKAGRGMAR</sequence>
<dbReference type="InterPro" id="IPR023166">
    <property type="entry name" value="BaiN-like_dom_sf"/>
</dbReference>
<dbReference type="EMBL" id="JAFHKK010000018">
    <property type="protein sequence ID" value="MBN2964874.1"/>
    <property type="molecule type" value="Genomic_DNA"/>
</dbReference>
<dbReference type="InterPro" id="IPR057661">
    <property type="entry name" value="RsdA/BaiN/AoA(So)_Rossmann"/>
</dbReference>
<dbReference type="Gene3D" id="3.50.50.60">
    <property type="entry name" value="FAD/NAD(P)-binding domain"/>
    <property type="match status" value="1"/>
</dbReference>
<dbReference type="SUPFAM" id="SSF160996">
    <property type="entry name" value="HI0933 insert domain-like"/>
    <property type="match status" value="1"/>
</dbReference>
<dbReference type="Gene3D" id="1.10.8.260">
    <property type="entry name" value="HI0933 insert domain-like"/>
    <property type="match status" value="1"/>
</dbReference>
<dbReference type="Pfam" id="PF03486">
    <property type="entry name" value="HI0933_like"/>
    <property type="match status" value="1"/>
</dbReference>
<dbReference type="Pfam" id="PF22780">
    <property type="entry name" value="HI0933_like_1st"/>
    <property type="match status" value="1"/>
</dbReference>
<dbReference type="InterPro" id="IPR055178">
    <property type="entry name" value="RsdA/BaiN/AoA(So)-like_dom"/>
</dbReference>
<accession>A0ABS2WT85</accession>
<reference evidence="6 7" key="1">
    <citation type="submission" date="2021-02" db="EMBL/GenBank/DDBJ databases">
        <title>Sulfurospirillum tamanensis sp. nov.</title>
        <authorList>
            <person name="Frolova A."/>
            <person name="Merkel A."/>
            <person name="Slobodkin A."/>
        </authorList>
    </citation>
    <scope>NUCLEOTIDE SEQUENCE [LARGE SCALE GENOMIC DNA]</scope>
    <source>
        <strain evidence="6 7">T05b</strain>
    </source>
</reference>
<name>A0ABS2WT85_9BACT</name>
<evidence type="ECO:0000259" key="4">
    <source>
        <dbReference type="Pfam" id="PF03486"/>
    </source>
</evidence>
<proteinExistence type="predicted"/>
<dbReference type="InterPro" id="IPR004792">
    <property type="entry name" value="BaiN-like"/>
</dbReference>
<comment type="caution">
    <text evidence="6">The sequence shown here is derived from an EMBL/GenBank/DDBJ whole genome shotgun (WGS) entry which is preliminary data.</text>
</comment>
<dbReference type="PANTHER" id="PTHR42887">
    <property type="entry name" value="OS12G0638800 PROTEIN"/>
    <property type="match status" value="1"/>
</dbReference>
<gene>
    <name evidence="6" type="ORF">JWV37_08775</name>
</gene>
<reference evidence="6 7" key="3">
    <citation type="submission" date="2021-02" db="EMBL/GenBank/DDBJ databases">
        <authorList>
            <person name="Merkel A.Y."/>
        </authorList>
    </citation>
    <scope>NUCLEOTIDE SEQUENCE [LARGE SCALE GENOMIC DNA]</scope>
    <source>
        <strain evidence="6 7">T05b</strain>
    </source>
</reference>
<dbReference type="PRINTS" id="PR00411">
    <property type="entry name" value="PNDRDTASEI"/>
</dbReference>
<dbReference type="RefSeq" id="WP_205459419.1">
    <property type="nucleotide sequence ID" value="NZ_JAFHKK010000018.1"/>
</dbReference>
<feature type="domain" description="RsdA/BaiN/AoA(So)-like insert" evidence="5">
    <location>
        <begin position="189"/>
        <end position="346"/>
    </location>
</feature>
<evidence type="ECO:0000256" key="1">
    <source>
        <dbReference type="ARBA" id="ARBA00001974"/>
    </source>
</evidence>
<evidence type="ECO:0000313" key="7">
    <source>
        <dbReference type="Proteomes" id="UP000703590"/>
    </source>
</evidence>
<dbReference type="Proteomes" id="UP000703590">
    <property type="component" value="Unassembled WGS sequence"/>
</dbReference>
<comment type="cofactor">
    <cofactor evidence="1">
        <name>FAD</name>
        <dbReference type="ChEBI" id="CHEBI:57692"/>
    </cofactor>
</comment>
<dbReference type="SUPFAM" id="SSF51905">
    <property type="entry name" value="FAD/NAD(P)-binding domain"/>
    <property type="match status" value="1"/>
</dbReference>
<keyword evidence="7" id="KW-1185">Reference proteome</keyword>
<organism evidence="6 7">
    <name type="scientific">Sulfurospirillum tamanense</name>
    <dbReference type="NCBI Taxonomy" id="2813362"/>
    <lineage>
        <taxon>Bacteria</taxon>
        <taxon>Pseudomonadati</taxon>
        <taxon>Campylobacterota</taxon>
        <taxon>Epsilonproteobacteria</taxon>
        <taxon>Campylobacterales</taxon>
        <taxon>Sulfurospirillaceae</taxon>
        <taxon>Sulfurospirillum</taxon>
    </lineage>
</organism>
<dbReference type="NCBIfam" id="TIGR00275">
    <property type="entry name" value="aminoacetone oxidase family FAD-binding enzyme"/>
    <property type="match status" value="1"/>
</dbReference>
<protein>
    <submittedName>
        <fullName evidence="6">Aminoacetone oxidase family FAD-binding enzyme</fullName>
    </submittedName>
</protein>
<evidence type="ECO:0000256" key="3">
    <source>
        <dbReference type="ARBA" id="ARBA00022827"/>
    </source>
</evidence>
<dbReference type="PANTHER" id="PTHR42887:SF2">
    <property type="entry name" value="OS12G0638800 PROTEIN"/>
    <property type="match status" value="1"/>
</dbReference>
<feature type="domain" description="RsdA/BaiN/AoA(So)-like Rossmann fold-like" evidence="4">
    <location>
        <begin position="5"/>
        <end position="399"/>
    </location>
</feature>
<evidence type="ECO:0000256" key="2">
    <source>
        <dbReference type="ARBA" id="ARBA00022630"/>
    </source>
</evidence>
<evidence type="ECO:0000313" key="6">
    <source>
        <dbReference type="EMBL" id="MBN2964874.1"/>
    </source>
</evidence>
<dbReference type="Gene3D" id="2.40.30.10">
    <property type="entry name" value="Translation factors"/>
    <property type="match status" value="1"/>
</dbReference>
<reference evidence="7" key="2">
    <citation type="submission" date="2021-02" db="EMBL/GenBank/DDBJ databases">
        <title>Sulfurospirillum tamanensis sp. nov.</title>
        <authorList>
            <person name="Merkel A.Y."/>
        </authorList>
    </citation>
    <scope>NUCLEOTIDE SEQUENCE [LARGE SCALE GENOMIC DNA]</scope>
    <source>
        <strain evidence="7">T05b</strain>
    </source>
</reference>
<keyword evidence="2" id="KW-0285">Flavoprotein</keyword>
<dbReference type="InterPro" id="IPR036188">
    <property type="entry name" value="FAD/NAD-bd_sf"/>
</dbReference>
<evidence type="ECO:0000259" key="5">
    <source>
        <dbReference type="Pfam" id="PF22780"/>
    </source>
</evidence>